<sequence length="323" mass="37144">MFDNEAFIIDVQNEESIWNTESKLYHDRVARHVSWTRVAKSTYSNFDSLEEEDKRSKLAELQKKWKSFRDTFRRKCVTKSGQAVGKSNTYVYSQILEFLRPTMKNRLTESNIEHSDESDDDVGFEEIDEDIARVTEKCPKPNLTAYSNKEETISQHQSKKIKVVKKPAFEDNLINILNNRQKVDADTSFALSIVPLINNLSDEQKTQVYIDILKSIQKVKEPKNSDIQTTSKPPNSIQPYVSMYPHAYDHHSNPTYSNIPQSYVTSPALHPNNSIHFNHPNFNPITPTYYPTTSTPNPSNTSIPYSSNTSECEIQNLNMSKPL</sequence>
<evidence type="ECO:0000259" key="4">
    <source>
        <dbReference type="PROSITE" id="PS51031"/>
    </source>
</evidence>
<accession>A0AAV0WUR3</accession>
<proteinExistence type="predicted"/>
<dbReference type="Proteomes" id="UP001160148">
    <property type="component" value="Unassembled WGS sequence"/>
</dbReference>
<comment type="subcellular location">
    <subcellularLocation>
        <location evidence="1">Nucleus</location>
    </subcellularLocation>
</comment>
<organism evidence="5 6">
    <name type="scientific">Macrosiphum euphorbiae</name>
    <name type="common">potato aphid</name>
    <dbReference type="NCBI Taxonomy" id="13131"/>
    <lineage>
        <taxon>Eukaryota</taxon>
        <taxon>Metazoa</taxon>
        <taxon>Ecdysozoa</taxon>
        <taxon>Arthropoda</taxon>
        <taxon>Hexapoda</taxon>
        <taxon>Insecta</taxon>
        <taxon>Pterygota</taxon>
        <taxon>Neoptera</taxon>
        <taxon>Paraneoptera</taxon>
        <taxon>Hemiptera</taxon>
        <taxon>Sternorrhyncha</taxon>
        <taxon>Aphidomorpha</taxon>
        <taxon>Aphidoidea</taxon>
        <taxon>Aphididae</taxon>
        <taxon>Macrosiphini</taxon>
        <taxon>Macrosiphum</taxon>
    </lineage>
</organism>
<feature type="domain" description="BESS" evidence="4">
    <location>
        <begin position="183"/>
        <end position="222"/>
    </location>
</feature>
<name>A0AAV0WUR3_9HEMI</name>
<dbReference type="SMART" id="SM00595">
    <property type="entry name" value="MADF"/>
    <property type="match status" value="1"/>
</dbReference>
<dbReference type="InterPro" id="IPR004210">
    <property type="entry name" value="BESS_motif"/>
</dbReference>
<evidence type="ECO:0000256" key="1">
    <source>
        <dbReference type="PROSITE-ProRule" id="PRU00371"/>
    </source>
</evidence>
<dbReference type="AlphaFoldDB" id="A0AAV0WUR3"/>
<protein>
    <recommendedName>
        <fullName evidence="7">MADF domain-containing protein</fullName>
    </recommendedName>
</protein>
<gene>
    <name evidence="5" type="ORF">MEUPH1_LOCUS14635</name>
</gene>
<feature type="region of interest" description="Disordered" evidence="2">
    <location>
        <begin position="290"/>
        <end position="310"/>
    </location>
</feature>
<evidence type="ECO:0000259" key="3">
    <source>
        <dbReference type="PROSITE" id="PS51029"/>
    </source>
</evidence>
<evidence type="ECO:0000256" key="2">
    <source>
        <dbReference type="SAM" id="MobiDB-lite"/>
    </source>
</evidence>
<dbReference type="PROSITE" id="PS51031">
    <property type="entry name" value="BESS"/>
    <property type="match status" value="1"/>
</dbReference>
<dbReference type="InterPro" id="IPR006578">
    <property type="entry name" value="MADF-dom"/>
</dbReference>
<evidence type="ECO:0000313" key="5">
    <source>
        <dbReference type="EMBL" id="CAI6359201.1"/>
    </source>
</evidence>
<dbReference type="PROSITE" id="PS51029">
    <property type="entry name" value="MADF"/>
    <property type="match status" value="1"/>
</dbReference>
<dbReference type="GO" id="GO:0003677">
    <property type="term" value="F:DNA binding"/>
    <property type="evidence" value="ECO:0007669"/>
    <property type="project" value="InterPro"/>
</dbReference>
<evidence type="ECO:0000313" key="6">
    <source>
        <dbReference type="Proteomes" id="UP001160148"/>
    </source>
</evidence>
<reference evidence="5 6" key="1">
    <citation type="submission" date="2023-01" db="EMBL/GenBank/DDBJ databases">
        <authorList>
            <person name="Whitehead M."/>
        </authorList>
    </citation>
    <scope>NUCLEOTIDE SEQUENCE [LARGE SCALE GENOMIC DNA]</scope>
</reference>
<evidence type="ECO:0008006" key="7">
    <source>
        <dbReference type="Google" id="ProtNLM"/>
    </source>
</evidence>
<keyword evidence="1" id="KW-0539">Nucleus</keyword>
<dbReference type="Pfam" id="PF10545">
    <property type="entry name" value="MADF_DNA_bdg"/>
    <property type="match status" value="1"/>
</dbReference>
<dbReference type="GO" id="GO:0005634">
    <property type="term" value="C:nucleus"/>
    <property type="evidence" value="ECO:0007669"/>
    <property type="project" value="UniProtKB-SubCell"/>
</dbReference>
<keyword evidence="6" id="KW-1185">Reference proteome</keyword>
<dbReference type="EMBL" id="CARXXK010000002">
    <property type="protein sequence ID" value="CAI6359201.1"/>
    <property type="molecule type" value="Genomic_DNA"/>
</dbReference>
<feature type="domain" description="MADF" evidence="3">
    <location>
        <begin position="6"/>
        <end position="104"/>
    </location>
</feature>
<comment type="caution">
    <text evidence="5">The sequence shown here is derived from an EMBL/GenBank/DDBJ whole genome shotgun (WGS) entry which is preliminary data.</text>
</comment>